<dbReference type="AlphaFoldDB" id="A0AAV5BSI5"/>
<dbReference type="EMBL" id="BQKI01000002">
    <property type="protein sequence ID" value="GJM88837.1"/>
    <property type="molecule type" value="Genomic_DNA"/>
</dbReference>
<comment type="caution">
    <text evidence="2">The sequence shown here is derived from an EMBL/GenBank/DDBJ whole genome shotgun (WGS) entry which is preliminary data.</text>
</comment>
<feature type="compositionally biased region" description="Basic and acidic residues" evidence="1">
    <location>
        <begin position="31"/>
        <end position="44"/>
    </location>
</feature>
<reference evidence="2" key="2">
    <citation type="submission" date="2021-12" db="EMBL/GenBank/DDBJ databases">
        <title>Resequencing data analysis of finger millet.</title>
        <authorList>
            <person name="Hatakeyama M."/>
            <person name="Aluri S."/>
            <person name="Balachadran M.T."/>
            <person name="Sivarajan S.R."/>
            <person name="Poveda L."/>
            <person name="Shimizu-Inatsugi R."/>
            <person name="Schlapbach R."/>
            <person name="Sreeman S.M."/>
            <person name="Shimizu K.K."/>
        </authorList>
    </citation>
    <scope>NUCLEOTIDE SEQUENCE</scope>
</reference>
<evidence type="ECO:0000256" key="1">
    <source>
        <dbReference type="SAM" id="MobiDB-lite"/>
    </source>
</evidence>
<evidence type="ECO:0000313" key="4">
    <source>
        <dbReference type="Proteomes" id="UP001054889"/>
    </source>
</evidence>
<dbReference type="EMBL" id="BQKI01000002">
    <property type="protein sequence ID" value="GJM89238.1"/>
    <property type="molecule type" value="Genomic_DNA"/>
</dbReference>
<feature type="compositionally biased region" description="Polar residues" evidence="1">
    <location>
        <begin position="16"/>
        <end position="30"/>
    </location>
</feature>
<reference evidence="2" key="1">
    <citation type="journal article" date="2018" name="DNA Res.">
        <title>Multiple hybrid de novo genome assembly of finger millet, an orphan allotetraploid crop.</title>
        <authorList>
            <person name="Hatakeyama M."/>
            <person name="Aluri S."/>
            <person name="Balachadran M.T."/>
            <person name="Sivarajan S.R."/>
            <person name="Patrignani A."/>
            <person name="Gruter S."/>
            <person name="Poveda L."/>
            <person name="Shimizu-Inatsugi R."/>
            <person name="Baeten J."/>
            <person name="Francoijs K.J."/>
            <person name="Nataraja K.N."/>
            <person name="Reddy Y.A.N."/>
            <person name="Phadnis S."/>
            <person name="Ravikumar R.L."/>
            <person name="Schlapbach R."/>
            <person name="Sreeman S.M."/>
            <person name="Shimizu K.K."/>
        </authorList>
    </citation>
    <scope>NUCLEOTIDE SEQUENCE</scope>
</reference>
<sequence>MSTVHPAIHNPHWSVATASQVSAAGTPPSTRNHEVSKATSDHSEMPLRRLLGLYAAAAARHRRELSTAA</sequence>
<evidence type="ECO:0000313" key="3">
    <source>
        <dbReference type="EMBL" id="GJM89238.1"/>
    </source>
</evidence>
<name>A0AAV5BSI5_ELECO</name>
<dbReference type="Proteomes" id="UP001054889">
    <property type="component" value="Unassembled WGS sequence"/>
</dbReference>
<accession>A0AAV5BSI5</accession>
<organism evidence="2 4">
    <name type="scientific">Eleusine coracana subsp. coracana</name>
    <dbReference type="NCBI Taxonomy" id="191504"/>
    <lineage>
        <taxon>Eukaryota</taxon>
        <taxon>Viridiplantae</taxon>
        <taxon>Streptophyta</taxon>
        <taxon>Embryophyta</taxon>
        <taxon>Tracheophyta</taxon>
        <taxon>Spermatophyta</taxon>
        <taxon>Magnoliopsida</taxon>
        <taxon>Liliopsida</taxon>
        <taxon>Poales</taxon>
        <taxon>Poaceae</taxon>
        <taxon>PACMAD clade</taxon>
        <taxon>Chloridoideae</taxon>
        <taxon>Cynodonteae</taxon>
        <taxon>Eleusininae</taxon>
        <taxon>Eleusine</taxon>
    </lineage>
</organism>
<keyword evidence="4" id="KW-1185">Reference proteome</keyword>
<gene>
    <name evidence="2" type="primary">ga04954</name>
    <name evidence="3" type="synonym">ga05407</name>
    <name evidence="2" type="ORF">PR202_ga04954</name>
    <name evidence="3" type="ORF">PR202_ga05407</name>
</gene>
<feature type="region of interest" description="Disordered" evidence="1">
    <location>
        <begin position="1"/>
        <end position="44"/>
    </location>
</feature>
<proteinExistence type="predicted"/>
<protein>
    <submittedName>
        <fullName evidence="2">Uncharacterized protein</fullName>
    </submittedName>
</protein>
<evidence type="ECO:0000313" key="2">
    <source>
        <dbReference type="EMBL" id="GJM88837.1"/>
    </source>
</evidence>